<dbReference type="NCBIfam" id="TIGR00369">
    <property type="entry name" value="unchar_dom_1"/>
    <property type="match status" value="1"/>
</dbReference>
<dbReference type="InterPro" id="IPR006683">
    <property type="entry name" value="Thioestr_dom"/>
</dbReference>
<sequence length="219" mass="24593">MQEAEVEKVKRYLQEGRADGHGRSQGGLIKGLPARFFEAFVMQCLRPLLLEPGRLICSLKVPPRLLVWYGATAKKSRSSLAMVITNRLVIRDFFILFRWIELKYLMLCEFVPSRVSYLMTSAQKDDDLLHGGVTAMLVDGLGWIARWSAGLIMNGVSVEINVSYFVSPCLDEEIEIEAKALHIGQSTATVTVELRKKNGKIIAVGRHTVYLNVHTPSKM</sequence>
<dbReference type="EMBL" id="JAXQNO010000020">
    <property type="protein sequence ID" value="KAK4771883.1"/>
    <property type="molecule type" value="Genomic_DNA"/>
</dbReference>
<evidence type="ECO:0000313" key="5">
    <source>
        <dbReference type="Proteomes" id="UP001346149"/>
    </source>
</evidence>
<dbReference type="InterPro" id="IPR039298">
    <property type="entry name" value="ACOT13"/>
</dbReference>
<dbReference type="GO" id="GO:0047617">
    <property type="term" value="F:fatty acyl-CoA hydrolase activity"/>
    <property type="evidence" value="ECO:0007669"/>
    <property type="project" value="InterPro"/>
</dbReference>
<dbReference type="InterPro" id="IPR029069">
    <property type="entry name" value="HotDog_dom_sf"/>
</dbReference>
<evidence type="ECO:0000256" key="2">
    <source>
        <dbReference type="ARBA" id="ARBA00022801"/>
    </source>
</evidence>
<dbReference type="PANTHER" id="PTHR21660:SF47">
    <property type="entry name" value="F19P19.27 PROTEIN"/>
    <property type="match status" value="1"/>
</dbReference>
<evidence type="ECO:0000256" key="1">
    <source>
        <dbReference type="ARBA" id="ARBA00008324"/>
    </source>
</evidence>
<feature type="domain" description="Thioesterase" evidence="3">
    <location>
        <begin position="129"/>
        <end position="201"/>
    </location>
</feature>
<dbReference type="InterPro" id="IPR003736">
    <property type="entry name" value="PAAI_dom"/>
</dbReference>
<dbReference type="AlphaFoldDB" id="A0AAN7KM31"/>
<proteinExistence type="inferred from homology"/>
<accession>A0AAN7KM31</accession>
<dbReference type="CDD" id="cd03443">
    <property type="entry name" value="PaaI_thioesterase"/>
    <property type="match status" value="1"/>
</dbReference>
<comment type="caution">
    <text evidence="4">The sequence shown here is derived from an EMBL/GenBank/DDBJ whole genome shotgun (WGS) entry which is preliminary data.</text>
</comment>
<dbReference type="SUPFAM" id="SSF54637">
    <property type="entry name" value="Thioesterase/thiol ester dehydrase-isomerase"/>
    <property type="match status" value="1"/>
</dbReference>
<dbReference type="Proteomes" id="UP001346149">
    <property type="component" value="Unassembled WGS sequence"/>
</dbReference>
<gene>
    <name evidence="4" type="ORF">SAY86_013658</name>
</gene>
<dbReference type="Gene3D" id="3.10.129.10">
    <property type="entry name" value="Hotdog Thioesterase"/>
    <property type="match status" value="1"/>
</dbReference>
<keyword evidence="2" id="KW-0378">Hydrolase</keyword>
<evidence type="ECO:0000259" key="3">
    <source>
        <dbReference type="Pfam" id="PF03061"/>
    </source>
</evidence>
<name>A0AAN7KM31_TRANT</name>
<protein>
    <recommendedName>
        <fullName evidence="3">Thioesterase domain-containing protein</fullName>
    </recommendedName>
</protein>
<dbReference type="PANTHER" id="PTHR21660">
    <property type="entry name" value="THIOESTERASE SUPERFAMILY MEMBER-RELATED"/>
    <property type="match status" value="1"/>
</dbReference>
<reference evidence="4 5" key="1">
    <citation type="journal article" date="2023" name="Hortic Res">
        <title>Pangenome of water caltrop reveals structural variations and asymmetric subgenome divergence after allopolyploidization.</title>
        <authorList>
            <person name="Zhang X."/>
            <person name="Chen Y."/>
            <person name="Wang L."/>
            <person name="Yuan Y."/>
            <person name="Fang M."/>
            <person name="Shi L."/>
            <person name="Lu R."/>
            <person name="Comes H.P."/>
            <person name="Ma Y."/>
            <person name="Chen Y."/>
            <person name="Huang G."/>
            <person name="Zhou Y."/>
            <person name="Zheng Z."/>
            <person name="Qiu Y."/>
        </authorList>
    </citation>
    <scope>NUCLEOTIDE SEQUENCE [LARGE SCALE GENOMIC DNA]</scope>
    <source>
        <strain evidence="4">F231</strain>
    </source>
</reference>
<organism evidence="4 5">
    <name type="scientific">Trapa natans</name>
    <name type="common">Water chestnut</name>
    <dbReference type="NCBI Taxonomy" id="22666"/>
    <lineage>
        <taxon>Eukaryota</taxon>
        <taxon>Viridiplantae</taxon>
        <taxon>Streptophyta</taxon>
        <taxon>Embryophyta</taxon>
        <taxon>Tracheophyta</taxon>
        <taxon>Spermatophyta</taxon>
        <taxon>Magnoliopsida</taxon>
        <taxon>eudicotyledons</taxon>
        <taxon>Gunneridae</taxon>
        <taxon>Pentapetalae</taxon>
        <taxon>rosids</taxon>
        <taxon>malvids</taxon>
        <taxon>Myrtales</taxon>
        <taxon>Lythraceae</taxon>
        <taxon>Trapa</taxon>
    </lineage>
</organism>
<keyword evidence="5" id="KW-1185">Reference proteome</keyword>
<evidence type="ECO:0000313" key="4">
    <source>
        <dbReference type="EMBL" id="KAK4771883.1"/>
    </source>
</evidence>
<comment type="similarity">
    <text evidence="1">Belongs to the thioesterase PaaI family.</text>
</comment>
<dbReference type="Pfam" id="PF03061">
    <property type="entry name" value="4HBT"/>
    <property type="match status" value="1"/>
</dbReference>